<feature type="transmembrane region" description="Helical" evidence="1">
    <location>
        <begin position="296"/>
        <end position="316"/>
    </location>
</feature>
<organism evidence="2 3">
    <name type="scientific">Portunus trituberculatus</name>
    <name type="common">Swimming crab</name>
    <name type="synonym">Neptunus trituberculatus</name>
    <dbReference type="NCBI Taxonomy" id="210409"/>
    <lineage>
        <taxon>Eukaryota</taxon>
        <taxon>Metazoa</taxon>
        <taxon>Ecdysozoa</taxon>
        <taxon>Arthropoda</taxon>
        <taxon>Crustacea</taxon>
        <taxon>Multicrustacea</taxon>
        <taxon>Malacostraca</taxon>
        <taxon>Eumalacostraca</taxon>
        <taxon>Eucarida</taxon>
        <taxon>Decapoda</taxon>
        <taxon>Pleocyemata</taxon>
        <taxon>Brachyura</taxon>
        <taxon>Eubrachyura</taxon>
        <taxon>Portunoidea</taxon>
        <taxon>Portunidae</taxon>
        <taxon>Portuninae</taxon>
        <taxon>Portunus</taxon>
    </lineage>
</organism>
<keyword evidence="1" id="KW-0472">Membrane</keyword>
<name>A0A5B7FQ98_PORTR</name>
<comment type="caution">
    <text evidence="2">The sequence shown here is derived from an EMBL/GenBank/DDBJ whole genome shotgun (WGS) entry which is preliminary data.</text>
</comment>
<accession>A0A5B7FQ98</accession>
<sequence length="501" mass="56270">MHRDQPSCYRCCGVGHISRYCYAPEKCVWCAGEHDSRTCPHRAPPTVNDAEASTSTLIAAEMTSKWKCPRCSEPHPRLLVSSNDPDTIFQFLKMTVGLGTVRLCNVYSAPVGLIIHVLPTPLDCGIIYIGDFNARHPELRAISQTPKRNGVQLLRYMRRYHLTRWDCDGATHSRGGLMLNGRLDPTRGRLTDICARRSEQWRLTVYSTKGIQHHNIYANTETTSPAEYADNLVKAWYNQSIITSLPADVQRALRCGADRRAFWLMGALLTPNEEDDIEITEDELQRALARGKVTSSGVVICLLLGLALLLCLYLNLHSLRLLPEISDGERVITLCTQYIYLGAPVQIPRGTPGQRVHPLIIDLLGRFEKRFTPLRTLATRGKGISIPLARTIYVTFICSVIDYLSPALIQLPKTSLYPLDKFQNKVMRFILGCSSSTRIVNMLSELKLPFLVDRIHSNVASFTIRSLCTPHLALHYSHVVRTAMGLNARLPQIYHGGRNLV</sequence>
<dbReference type="AlphaFoldDB" id="A0A5B7FQ98"/>
<proteinExistence type="predicted"/>
<dbReference type="EMBL" id="VSRR010007837">
    <property type="protein sequence ID" value="MPC47626.1"/>
    <property type="molecule type" value="Genomic_DNA"/>
</dbReference>
<evidence type="ECO:0000256" key="1">
    <source>
        <dbReference type="SAM" id="Phobius"/>
    </source>
</evidence>
<evidence type="ECO:0008006" key="4">
    <source>
        <dbReference type="Google" id="ProtNLM"/>
    </source>
</evidence>
<keyword evidence="3" id="KW-1185">Reference proteome</keyword>
<evidence type="ECO:0000313" key="2">
    <source>
        <dbReference type="EMBL" id="MPC47626.1"/>
    </source>
</evidence>
<dbReference type="OrthoDB" id="10642575at2759"/>
<dbReference type="Proteomes" id="UP000324222">
    <property type="component" value="Unassembled WGS sequence"/>
</dbReference>
<reference evidence="2 3" key="1">
    <citation type="submission" date="2019-05" db="EMBL/GenBank/DDBJ databases">
        <title>Another draft genome of Portunus trituberculatus and its Hox gene families provides insights of decapod evolution.</title>
        <authorList>
            <person name="Jeong J.-H."/>
            <person name="Song I."/>
            <person name="Kim S."/>
            <person name="Choi T."/>
            <person name="Kim D."/>
            <person name="Ryu S."/>
            <person name="Kim W."/>
        </authorList>
    </citation>
    <scope>NUCLEOTIDE SEQUENCE [LARGE SCALE GENOMIC DNA]</scope>
    <source>
        <tissue evidence="2">Muscle</tissue>
    </source>
</reference>
<protein>
    <recommendedName>
        <fullName evidence="4">CCHC-type domain-containing protein</fullName>
    </recommendedName>
</protein>
<keyword evidence="1" id="KW-1133">Transmembrane helix</keyword>
<gene>
    <name evidence="2" type="ORF">E2C01_041378</name>
</gene>
<evidence type="ECO:0000313" key="3">
    <source>
        <dbReference type="Proteomes" id="UP000324222"/>
    </source>
</evidence>
<keyword evidence="1" id="KW-0812">Transmembrane</keyword>